<evidence type="ECO:0000313" key="2">
    <source>
        <dbReference type="EMBL" id="KFD64104.1"/>
    </source>
</evidence>
<proteinExistence type="predicted"/>
<dbReference type="Proteomes" id="UP000030758">
    <property type="component" value="Unassembled WGS sequence"/>
</dbReference>
<organism evidence="2">
    <name type="scientific">Trichuris suis</name>
    <name type="common">pig whipworm</name>
    <dbReference type="NCBI Taxonomy" id="68888"/>
    <lineage>
        <taxon>Eukaryota</taxon>
        <taxon>Metazoa</taxon>
        <taxon>Ecdysozoa</taxon>
        <taxon>Nematoda</taxon>
        <taxon>Enoplea</taxon>
        <taxon>Dorylaimia</taxon>
        <taxon>Trichinellida</taxon>
        <taxon>Trichuridae</taxon>
        <taxon>Trichuris</taxon>
    </lineage>
</organism>
<dbReference type="EMBL" id="KL367561">
    <property type="protein sequence ID" value="KFD64104.1"/>
    <property type="molecule type" value="Genomic_DNA"/>
</dbReference>
<sequence>MRQTGANEGGTVMYRVFTHTSMPRAENKAERGGPSTGPPPSIPAFPTKFSGGQGIGSVELRGDDVLRASSPLSTADDGTRAVPKRTTHSKTGQSRESKINYDIIELLFLALVFLFEVIIK</sequence>
<protein>
    <submittedName>
        <fullName evidence="2">Uncharacterized protein</fullName>
    </submittedName>
</protein>
<accession>A0A085N3Q8</accession>
<evidence type="ECO:0000256" key="1">
    <source>
        <dbReference type="SAM" id="MobiDB-lite"/>
    </source>
</evidence>
<gene>
    <name evidence="2" type="ORF">M514_23685</name>
</gene>
<feature type="region of interest" description="Disordered" evidence="1">
    <location>
        <begin position="1"/>
        <end position="95"/>
    </location>
</feature>
<dbReference type="AlphaFoldDB" id="A0A085N3Q8"/>
<reference evidence="2" key="1">
    <citation type="journal article" date="2014" name="Nat. Genet.">
        <title>Genome and transcriptome of the porcine whipworm Trichuris suis.</title>
        <authorList>
            <person name="Jex A.R."/>
            <person name="Nejsum P."/>
            <person name="Schwarz E.M."/>
            <person name="Hu L."/>
            <person name="Young N.D."/>
            <person name="Hall R.S."/>
            <person name="Korhonen P.K."/>
            <person name="Liao S."/>
            <person name="Thamsborg S."/>
            <person name="Xia J."/>
            <person name="Xu P."/>
            <person name="Wang S."/>
            <person name="Scheerlinck J.P."/>
            <person name="Hofmann A."/>
            <person name="Sternberg P.W."/>
            <person name="Wang J."/>
            <person name="Gasser R.B."/>
        </authorList>
    </citation>
    <scope>NUCLEOTIDE SEQUENCE [LARGE SCALE GENOMIC DNA]</scope>
    <source>
        <strain evidence="2">DCEP-RM93F</strain>
    </source>
</reference>
<name>A0A085N3Q8_9BILA</name>